<evidence type="ECO:0000313" key="2">
    <source>
        <dbReference type="EMBL" id="HEA21840.1"/>
    </source>
</evidence>
<proteinExistence type="predicted"/>
<protein>
    <submittedName>
        <fullName evidence="2">Uncharacterized protein</fullName>
    </submittedName>
</protein>
<dbReference type="Proteomes" id="UP000886191">
    <property type="component" value="Unassembled WGS sequence"/>
</dbReference>
<name>A0A831VNL4_9FLAO</name>
<reference evidence="2" key="1">
    <citation type="journal article" date="2020" name="mSystems">
        <title>Genome- and Community-Level Interaction Insights into Carbon Utilization and Element Cycling Functions of Hydrothermarchaeota in Hydrothermal Sediment.</title>
        <authorList>
            <person name="Zhou Z."/>
            <person name="Liu Y."/>
            <person name="Xu W."/>
            <person name="Pan J."/>
            <person name="Luo Z.H."/>
            <person name="Li M."/>
        </authorList>
    </citation>
    <scope>NUCLEOTIDE SEQUENCE [LARGE SCALE GENOMIC DNA]</scope>
    <source>
        <strain evidence="2">HyVt-345</strain>
    </source>
</reference>
<feature type="compositionally biased region" description="Acidic residues" evidence="1">
    <location>
        <begin position="36"/>
        <end position="69"/>
    </location>
</feature>
<dbReference type="EMBL" id="DRGL01000048">
    <property type="protein sequence ID" value="HEA21840.1"/>
    <property type="molecule type" value="Genomic_DNA"/>
</dbReference>
<dbReference type="AlphaFoldDB" id="A0A831VNL4"/>
<gene>
    <name evidence="2" type="ORF">ENH87_13110</name>
</gene>
<dbReference type="PROSITE" id="PS51257">
    <property type="entry name" value="PROKAR_LIPOPROTEIN"/>
    <property type="match status" value="1"/>
</dbReference>
<comment type="caution">
    <text evidence="2">The sequence shown here is derived from an EMBL/GenBank/DDBJ whole genome shotgun (WGS) entry which is preliminary data.</text>
</comment>
<sequence>MKKVLYVFMVASMITVVGCREEKTPGEKVDERMEETGESMEDAADEVEDNMEDAADEVEDRVEDATDDN</sequence>
<organism evidence="2">
    <name type="scientific">Pricia antarctica</name>
    <dbReference type="NCBI Taxonomy" id="641691"/>
    <lineage>
        <taxon>Bacteria</taxon>
        <taxon>Pseudomonadati</taxon>
        <taxon>Bacteroidota</taxon>
        <taxon>Flavobacteriia</taxon>
        <taxon>Flavobacteriales</taxon>
        <taxon>Flavobacteriaceae</taxon>
        <taxon>Pricia</taxon>
    </lineage>
</organism>
<evidence type="ECO:0000256" key="1">
    <source>
        <dbReference type="SAM" id="MobiDB-lite"/>
    </source>
</evidence>
<feature type="region of interest" description="Disordered" evidence="1">
    <location>
        <begin position="22"/>
        <end position="69"/>
    </location>
</feature>
<accession>A0A831VNL4</accession>
<feature type="compositionally biased region" description="Basic and acidic residues" evidence="1">
    <location>
        <begin position="22"/>
        <end position="35"/>
    </location>
</feature>